<proteinExistence type="predicted"/>
<reference evidence="1" key="1">
    <citation type="submission" date="2022-12" db="EMBL/GenBank/DDBJ databases">
        <title>Chromosome-level genome assembly of the bean flower thrips Megalurothrips usitatus.</title>
        <authorList>
            <person name="Ma L."/>
            <person name="Liu Q."/>
            <person name="Li H."/>
            <person name="Cai W."/>
        </authorList>
    </citation>
    <scope>NUCLEOTIDE SEQUENCE</scope>
    <source>
        <strain evidence="1">Cailab_2022a</strain>
    </source>
</reference>
<evidence type="ECO:0000313" key="1">
    <source>
        <dbReference type="EMBL" id="KAJ1527114.1"/>
    </source>
</evidence>
<name>A0AAV7XLU8_9NEOP</name>
<organism evidence="1 2">
    <name type="scientific">Megalurothrips usitatus</name>
    <name type="common">bean blossom thrips</name>
    <dbReference type="NCBI Taxonomy" id="439358"/>
    <lineage>
        <taxon>Eukaryota</taxon>
        <taxon>Metazoa</taxon>
        <taxon>Ecdysozoa</taxon>
        <taxon>Arthropoda</taxon>
        <taxon>Hexapoda</taxon>
        <taxon>Insecta</taxon>
        <taxon>Pterygota</taxon>
        <taxon>Neoptera</taxon>
        <taxon>Paraneoptera</taxon>
        <taxon>Thysanoptera</taxon>
        <taxon>Terebrantia</taxon>
        <taxon>Thripoidea</taxon>
        <taxon>Thripidae</taxon>
        <taxon>Megalurothrips</taxon>
    </lineage>
</organism>
<evidence type="ECO:0000313" key="2">
    <source>
        <dbReference type="Proteomes" id="UP001075354"/>
    </source>
</evidence>
<gene>
    <name evidence="1" type="ORF">ONE63_008649</name>
</gene>
<accession>A0AAV7XLU8</accession>
<protein>
    <submittedName>
        <fullName evidence="1">Uncharacterized protein</fullName>
    </submittedName>
</protein>
<keyword evidence="2" id="KW-1185">Reference proteome</keyword>
<comment type="caution">
    <text evidence="1">The sequence shown here is derived from an EMBL/GenBank/DDBJ whole genome shotgun (WGS) entry which is preliminary data.</text>
</comment>
<dbReference type="Proteomes" id="UP001075354">
    <property type="component" value="Chromosome 6"/>
</dbReference>
<dbReference type="AlphaFoldDB" id="A0AAV7XLU8"/>
<sequence length="94" mass="10966">MFLTYVNYFQTQEKLPSLVIVFRGNFVVREDKGNHLKLVAYFDPQLVLEHRRSDNSSSETKILGRLTRNDVEMVVFTLVLEDNECFAVSFKQCS</sequence>
<dbReference type="EMBL" id="JAPTSV010000006">
    <property type="protein sequence ID" value="KAJ1527114.1"/>
    <property type="molecule type" value="Genomic_DNA"/>
</dbReference>